<evidence type="ECO:0000256" key="1">
    <source>
        <dbReference type="ARBA" id="ARBA00001946"/>
    </source>
</evidence>
<proteinExistence type="inferred from homology"/>
<comment type="cofactor">
    <cofactor evidence="1">
        <name>Mg(2+)</name>
        <dbReference type="ChEBI" id="CHEBI:18420"/>
    </cofactor>
</comment>
<dbReference type="PANTHER" id="PTHR12001">
    <property type="entry name" value="GERANYLGERANYL PYROPHOSPHATE SYNTHASE"/>
    <property type="match status" value="1"/>
</dbReference>
<dbReference type="InterPro" id="IPR008949">
    <property type="entry name" value="Isoprenoid_synthase_dom_sf"/>
</dbReference>
<dbReference type="PROSITE" id="PS00444">
    <property type="entry name" value="POLYPRENYL_SYNTHASE_2"/>
    <property type="match status" value="1"/>
</dbReference>
<dbReference type="EMBL" id="FOXW01000004">
    <property type="protein sequence ID" value="SFQ29604.1"/>
    <property type="molecule type" value="Genomic_DNA"/>
</dbReference>
<protein>
    <submittedName>
        <fullName evidence="7">Heptaprenyl diphosphate synthase</fullName>
    </submittedName>
</protein>
<dbReference type="PROSITE" id="PS00723">
    <property type="entry name" value="POLYPRENYL_SYNTHASE_1"/>
    <property type="match status" value="1"/>
</dbReference>
<dbReference type="OrthoDB" id="9805316at2"/>
<dbReference type="AlphaFoldDB" id="A0A1I5XCK7"/>
<reference evidence="7 8" key="1">
    <citation type="submission" date="2016-10" db="EMBL/GenBank/DDBJ databases">
        <authorList>
            <person name="de Groot N.N."/>
        </authorList>
    </citation>
    <scope>NUCLEOTIDE SEQUENCE [LARGE SCALE GENOMIC DNA]</scope>
    <source>
        <strain evidence="7 8">DSM 20581</strain>
    </source>
</reference>
<dbReference type="SUPFAM" id="SSF48576">
    <property type="entry name" value="Terpenoid synthases"/>
    <property type="match status" value="1"/>
</dbReference>
<dbReference type="SFLD" id="SFLDS00005">
    <property type="entry name" value="Isoprenoid_Synthase_Type_I"/>
    <property type="match status" value="1"/>
</dbReference>
<evidence type="ECO:0000256" key="6">
    <source>
        <dbReference type="RuleBase" id="RU004466"/>
    </source>
</evidence>
<comment type="similarity">
    <text evidence="2 6">Belongs to the FPP/GGPP synthase family.</text>
</comment>
<evidence type="ECO:0000256" key="2">
    <source>
        <dbReference type="ARBA" id="ARBA00006706"/>
    </source>
</evidence>
<dbReference type="CDD" id="cd00685">
    <property type="entry name" value="Trans_IPPS_HT"/>
    <property type="match status" value="1"/>
</dbReference>
<gene>
    <name evidence="7" type="ORF">SAMN04488506_1348</name>
</gene>
<dbReference type="RefSeq" id="WP_092480397.1">
    <property type="nucleotide sequence ID" value="NZ_FOXW01000004.1"/>
</dbReference>
<dbReference type="Pfam" id="PF00348">
    <property type="entry name" value="polyprenyl_synt"/>
    <property type="match status" value="1"/>
</dbReference>
<dbReference type="GO" id="GO:0004659">
    <property type="term" value="F:prenyltransferase activity"/>
    <property type="evidence" value="ECO:0007669"/>
    <property type="project" value="InterPro"/>
</dbReference>
<keyword evidence="3 6" id="KW-0808">Transferase</keyword>
<evidence type="ECO:0000256" key="3">
    <source>
        <dbReference type="ARBA" id="ARBA00022679"/>
    </source>
</evidence>
<keyword evidence="8" id="KW-1185">Reference proteome</keyword>
<dbReference type="PANTHER" id="PTHR12001:SF69">
    <property type="entry name" value="ALL TRANS-POLYPRENYL-DIPHOSPHATE SYNTHASE PDSS1"/>
    <property type="match status" value="1"/>
</dbReference>
<dbReference type="InterPro" id="IPR033749">
    <property type="entry name" value="Polyprenyl_synt_CS"/>
</dbReference>
<sequence>MVNTHPMWNKFPSIQSLLIECLELIIEKTAIENTEIEKTVTDLIVSQGKLLRPAYFLLFSRLGTAAQDAHKKIIAAAASTEVLHLATLIHDDIIDEAKMRRGVETVQSKHGKDVAVYAGDLLISVYFDLLADATDSVEIIKLNTLSMKQVLLGEINQMKNAYNTEITFEDYLKSIKGKTAQLFELSCYEGAYFGGCSPEVIEQSRSIGQNIGIAFQMLDDILDYTQTPESLSKPVLNDIKQGIYTLPLILGVEKDEAFLPLLKKGEHLSDSDLTALLSLLQKNDCIEHAYDIAKKYIDEALASIDALPSHPEKDVLYSLTKSLLKREF</sequence>
<dbReference type="STRING" id="82801.SAMN04488506_1348"/>
<evidence type="ECO:0000256" key="5">
    <source>
        <dbReference type="ARBA" id="ARBA00022842"/>
    </source>
</evidence>
<evidence type="ECO:0000256" key="4">
    <source>
        <dbReference type="ARBA" id="ARBA00022723"/>
    </source>
</evidence>
<keyword evidence="4" id="KW-0479">Metal-binding</keyword>
<organism evidence="7 8">
    <name type="scientific">Desemzia incerta</name>
    <dbReference type="NCBI Taxonomy" id="82801"/>
    <lineage>
        <taxon>Bacteria</taxon>
        <taxon>Bacillati</taxon>
        <taxon>Bacillota</taxon>
        <taxon>Bacilli</taxon>
        <taxon>Lactobacillales</taxon>
        <taxon>Carnobacteriaceae</taxon>
        <taxon>Desemzia</taxon>
    </lineage>
</organism>
<evidence type="ECO:0000313" key="8">
    <source>
        <dbReference type="Proteomes" id="UP000199136"/>
    </source>
</evidence>
<dbReference type="InterPro" id="IPR000092">
    <property type="entry name" value="Polyprenyl_synt"/>
</dbReference>
<dbReference type="GO" id="GO:0008299">
    <property type="term" value="P:isoprenoid biosynthetic process"/>
    <property type="evidence" value="ECO:0007669"/>
    <property type="project" value="InterPro"/>
</dbReference>
<dbReference type="GO" id="GO:0046872">
    <property type="term" value="F:metal ion binding"/>
    <property type="evidence" value="ECO:0007669"/>
    <property type="project" value="UniProtKB-KW"/>
</dbReference>
<name>A0A1I5XCK7_9LACT</name>
<dbReference type="Gene3D" id="1.10.600.10">
    <property type="entry name" value="Farnesyl Diphosphate Synthase"/>
    <property type="match status" value="1"/>
</dbReference>
<evidence type="ECO:0000313" key="7">
    <source>
        <dbReference type="EMBL" id="SFQ29604.1"/>
    </source>
</evidence>
<accession>A0A1I5XCK7</accession>
<dbReference type="Proteomes" id="UP000199136">
    <property type="component" value="Unassembled WGS sequence"/>
</dbReference>
<keyword evidence="5" id="KW-0460">Magnesium</keyword>